<dbReference type="EMBL" id="JAUSYP010000001">
    <property type="protein sequence ID" value="MDQ0746005.1"/>
    <property type="molecule type" value="Genomic_DNA"/>
</dbReference>
<protein>
    <submittedName>
        <fullName evidence="1">Membrane protein YdfJ with MMPL/SSD domain</fullName>
    </submittedName>
</protein>
<proteinExistence type="predicted"/>
<reference evidence="1 2" key="1">
    <citation type="submission" date="2023-07" db="EMBL/GenBank/DDBJ databases">
        <title>Comparative genomics of wheat-associated soil bacteria to identify genetic determinants of phenazine resistance.</title>
        <authorList>
            <person name="Mouncey N."/>
        </authorList>
    </citation>
    <scope>NUCLEOTIDE SEQUENCE [LARGE SCALE GENOMIC DNA]</scope>
    <source>
        <strain evidence="1 2">B3I12</strain>
    </source>
</reference>
<sequence>MISVFAGFIGMSSPTIQTMGVGLAAAVAFDAFWSGWRSHPRSWHCSATGPGGCLVS</sequence>
<evidence type="ECO:0000313" key="2">
    <source>
        <dbReference type="Proteomes" id="UP001232755"/>
    </source>
</evidence>
<gene>
    <name evidence="1" type="ORF">QF034_000236</name>
</gene>
<organism evidence="1 2">
    <name type="scientific">Streptomyces africanus</name>
    <dbReference type="NCBI Taxonomy" id="231024"/>
    <lineage>
        <taxon>Bacteria</taxon>
        <taxon>Bacillati</taxon>
        <taxon>Actinomycetota</taxon>
        <taxon>Actinomycetes</taxon>
        <taxon>Kitasatosporales</taxon>
        <taxon>Streptomycetaceae</taxon>
        <taxon>Streptomyces</taxon>
    </lineage>
</organism>
<comment type="caution">
    <text evidence="1">The sequence shown here is derived from an EMBL/GenBank/DDBJ whole genome shotgun (WGS) entry which is preliminary data.</text>
</comment>
<evidence type="ECO:0000313" key="1">
    <source>
        <dbReference type="EMBL" id="MDQ0746005.1"/>
    </source>
</evidence>
<accession>A0ABU0QGC9</accession>
<dbReference type="Proteomes" id="UP001232755">
    <property type="component" value="Unassembled WGS sequence"/>
</dbReference>
<keyword evidence="2" id="KW-1185">Reference proteome</keyword>
<name>A0ABU0QGC9_9ACTN</name>